<dbReference type="Pfam" id="PF00012">
    <property type="entry name" value="HSP70"/>
    <property type="match status" value="1"/>
</dbReference>
<evidence type="ECO:0000313" key="3">
    <source>
        <dbReference type="EMBL" id="KAL2824383.1"/>
    </source>
</evidence>
<sequence length="557" mass="61898">MQGPSIVVGLDFGTTFSGVAWALEGSVDEVEVLNKWPGGGNRTSAKVPSTISYYDGEKVRWGYQIGPLTEACRGLKLLLDDGQRTAYPPAITSKSLLEKYGKDVVQVTADYLSQLIAEVGQVLQRRLGVPTKSMDLKFMLTVPAVWSDKAKDATLRAAVEAGAAAENVSLVSEPEAAALYTLHAIQPNSIATNDVIIVCDAGGGTVDLISYQIKTLDPLRIEEVTEGTGGICGSMLLDRIFEDFLRQKMGTKIYDALSRMSKEVAVTYWQDRVKPNFSGQYDDEFADVDYFIPVPGAKDDPAIPIEDGFFEMSSEDIEKIFKPIVQDVKDLIDAQVEGIGKLRLSPKAIILVGGFGSSEYLFHQLQTANPNVTVLQPPNGWSAVVSGAVHRGLEGNRVDSRIARRHYGISCATEYDPAIHNKGDRYWDHLDEQYRVDGRMVWYIKKSSKISENTPVRMAYFCKMQGNSPDDFIIRGRLYFCNDEEAPNYKNKRTLRLCELEADLRQIPQELFQKKTNSQGVEYFKFPITLTMTPTSASLLFQLEFNGVSYGSVRSKY</sequence>
<reference evidence="3 4" key="1">
    <citation type="submission" date="2024-07" db="EMBL/GenBank/DDBJ databases">
        <title>Section-level genome sequencing and comparative genomics of Aspergillus sections Usti and Cavernicolus.</title>
        <authorList>
            <consortium name="Lawrence Berkeley National Laboratory"/>
            <person name="Nybo J.L."/>
            <person name="Vesth T.C."/>
            <person name="Theobald S."/>
            <person name="Frisvad J.C."/>
            <person name="Larsen T.O."/>
            <person name="Kjaerboelling I."/>
            <person name="Rothschild-Mancinelli K."/>
            <person name="Lyhne E.K."/>
            <person name="Kogle M.E."/>
            <person name="Barry K."/>
            <person name="Clum A."/>
            <person name="Na H."/>
            <person name="Ledsgaard L."/>
            <person name="Lin J."/>
            <person name="Lipzen A."/>
            <person name="Kuo A."/>
            <person name="Riley R."/>
            <person name="Mondo S."/>
            <person name="LaButti K."/>
            <person name="Haridas S."/>
            <person name="Pangalinan J."/>
            <person name="Salamov A.A."/>
            <person name="Simmons B.A."/>
            <person name="Magnuson J.K."/>
            <person name="Chen J."/>
            <person name="Drula E."/>
            <person name="Henrissat B."/>
            <person name="Wiebenga A."/>
            <person name="Lubbers R.J."/>
            <person name="Gomes A.C."/>
            <person name="Makela M.R."/>
            <person name="Stajich J."/>
            <person name="Grigoriev I.V."/>
            <person name="Mortensen U.H."/>
            <person name="De vries R.P."/>
            <person name="Baker S.E."/>
            <person name="Andersen M.R."/>
        </authorList>
    </citation>
    <scope>NUCLEOTIDE SEQUENCE [LARGE SCALE GENOMIC DNA]</scope>
    <source>
        <strain evidence="3 4">CBS 600.67</strain>
    </source>
</reference>
<gene>
    <name evidence="3" type="ORF">BDW59DRAFT_180259</name>
</gene>
<dbReference type="InterPro" id="IPR013126">
    <property type="entry name" value="Hsp_70_fam"/>
</dbReference>
<evidence type="ECO:0000313" key="4">
    <source>
        <dbReference type="Proteomes" id="UP001610335"/>
    </source>
</evidence>
<protein>
    <recommendedName>
        <fullName evidence="5">Actin-like ATPase domain-containing protein</fullName>
    </recommendedName>
</protein>
<keyword evidence="2" id="KW-0067">ATP-binding</keyword>
<evidence type="ECO:0000256" key="1">
    <source>
        <dbReference type="ARBA" id="ARBA00022741"/>
    </source>
</evidence>
<evidence type="ECO:0008006" key="5">
    <source>
        <dbReference type="Google" id="ProtNLM"/>
    </source>
</evidence>
<dbReference type="EMBL" id="JBFXLS010000044">
    <property type="protein sequence ID" value="KAL2824383.1"/>
    <property type="molecule type" value="Genomic_DNA"/>
</dbReference>
<accession>A0ABR4IBY5</accession>
<dbReference type="Gene3D" id="3.30.420.40">
    <property type="match status" value="1"/>
</dbReference>
<organism evidence="3 4">
    <name type="scientific">Aspergillus cavernicola</name>
    <dbReference type="NCBI Taxonomy" id="176166"/>
    <lineage>
        <taxon>Eukaryota</taxon>
        <taxon>Fungi</taxon>
        <taxon>Dikarya</taxon>
        <taxon>Ascomycota</taxon>
        <taxon>Pezizomycotina</taxon>
        <taxon>Eurotiomycetes</taxon>
        <taxon>Eurotiomycetidae</taxon>
        <taxon>Eurotiales</taxon>
        <taxon>Aspergillaceae</taxon>
        <taxon>Aspergillus</taxon>
        <taxon>Aspergillus subgen. Nidulantes</taxon>
    </lineage>
</organism>
<keyword evidence="4" id="KW-1185">Reference proteome</keyword>
<dbReference type="Proteomes" id="UP001610335">
    <property type="component" value="Unassembled WGS sequence"/>
</dbReference>
<dbReference type="SUPFAM" id="SSF53067">
    <property type="entry name" value="Actin-like ATPase domain"/>
    <property type="match status" value="2"/>
</dbReference>
<dbReference type="InterPro" id="IPR043129">
    <property type="entry name" value="ATPase_NBD"/>
</dbReference>
<evidence type="ECO:0000256" key="2">
    <source>
        <dbReference type="ARBA" id="ARBA00022840"/>
    </source>
</evidence>
<dbReference type="PANTHER" id="PTHR14187:SF82">
    <property type="entry name" value="FAMILY CHAPERONE, PUTATIVE (AFU_ORTHOLOGUE AFUA_7G08575)-RELATED"/>
    <property type="match status" value="1"/>
</dbReference>
<proteinExistence type="predicted"/>
<dbReference type="PANTHER" id="PTHR14187">
    <property type="entry name" value="ALPHA KINASE/ELONGATION FACTOR 2 KINASE"/>
    <property type="match status" value="1"/>
</dbReference>
<dbReference type="CDD" id="cd10170">
    <property type="entry name" value="ASKHA_NBD_HSP70"/>
    <property type="match status" value="1"/>
</dbReference>
<keyword evidence="1" id="KW-0547">Nucleotide-binding</keyword>
<comment type="caution">
    <text evidence="3">The sequence shown here is derived from an EMBL/GenBank/DDBJ whole genome shotgun (WGS) entry which is preliminary data.</text>
</comment>
<name>A0ABR4IBY5_9EURO</name>